<evidence type="ECO:0000256" key="1">
    <source>
        <dbReference type="ARBA" id="ARBA00004651"/>
    </source>
</evidence>
<feature type="transmembrane region" description="Helical" evidence="8">
    <location>
        <begin position="210"/>
        <end position="229"/>
    </location>
</feature>
<keyword evidence="4 8" id="KW-0812">Transmembrane</keyword>
<evidence type="ECO:0000256" key="7">
    <source>
        <dbReference type="PIRSR" id="PIRSR016502-1"/>
    </source>
</evidence>
<dbReference type="Gene3D" id="1.10.3430.10">
    <property type="entry name" value="Ammonium transporter AmtB like domains"/>
    <property type="match status" value="1"/>
</dbReference>
<feature type="transmembrane region" description="Helical" evidence="8">
    <location>
        <begin position="76"/>
        <end position="97"/>
    </location>
</feature>
<comment type="similarity">
    <text evidence="2">Belongs to the urea transporter family.</text>
</comment>
<feature type="transmembrane region" description="Helical" evidence="8">
    <location>
        <begin position="53"/>
        <end position="69"/>
    </location>
</feature>
<keyword evidence="3" id="KW-1003">Cell membrane</keyword>
<reference evidence="9 10" key="1">
    <citation type="submission" date="2016-03" db="EMBL/GenBank/DDBJ databases">
        <title>Draft genome sequence of Paenibacillus antarcticus CECT 5836.</title>
        <authorList>
            <person name="Shin S.-K."/>
            <person name="Yi H."/>
        </authorList>
    </citation>
    <scope>NUCLEOTIDE SEQUENCE [LARGE SCALE GENOMIC DNA]</scope>
    <source>
        <strain evidence="9 10">CECT 5836</strain>
    </source>
</reference>
<dbReference type="Pfam" id="PF03253">
    <property type="entry name" value="UT"/>
    <property type="match status" value="1"/>
</dbReference>
<name>A0A168QN12_9BACL</name>
<feature type="site" description="Important for channel permeability" evidence="7">
    <location>
        <position position="266"/>
    </location>
</feature>
<feature type="transmembrane region" description="Helical" evidence="8">
    <location>
        <begin position="103"/>
        <end position="122"/>
    </location>
</feature>
<feature type="transmembrane region" description="Helical" evidence="8">
    <location>
        <begin position="260"/>
        <end position="277"/>
    </location>
</feature>
<evidence type="ECO:0000256" key="5">
    <source>
        <dbReference type="ARBA" id="ARBA00022989"/>
    </source>
</evidence>
<organism evidence="9 10">
    <name type="scientific">Paenibacillus antarcticus</name>
    <dbReference type="NCBI Taxonomy" id="253703"/>
    <lineage>
        <taxon>Bacteria</taxon>
        <taxon>Bacillati</taxon>
        <taxon>Bacillota</taxon>
        <taxon>Bacilli</taxon>
        <taxon>Bacillales</taxon>
        <taxon>Paenibacillaceae</taxon>
        <taxon>Paenibacillus</taxon>
    </lineage>
</organism>
<evidence type="ECO:0000256" key="3">
    <source>
        <dbReference type="ARBA" id="ARBA00022475"/>
    </source>
</evidence>
<evidence type="ECO:0000313" key="9">
    <source>
        <dbReference type="EMBL" id="OAB47979.1"/>
    </source>
</evidence>
<dbReference type="EMBL" id="LVJI01000002">
    <property type="protein sequence ID" value="OAB47979.1"/>
    <property type="molecule type" value="Genomic_DNA"/>
</dbReference>
<protein>
    <submittedName>
        <fullName evidence="9">Urea transporter</fullName>
    </submittedName>
</protein>
<feature type="transmembrane region" description="Helical" evidence="8">
    <location>
        <begin position="12"/>
        <end position="41"/>
    </location>
</feature>
<dbReference type="InterPro" id="IPR004937">
    <property type="entry name" value="Urea_transporter"/>
</dbReference>
<dbReference type="PANTHER" id="PTHR10464:SF4">
    <property type="entry name" value="UREA TRANSPORTER"/>
    <property type="match status" value="1"/>
</dbReference>
<keyword evidence="5 8" id="KW-1133">Transmembrane helix</keyword>
<dbReference type="InterPro" id="IPR029020">
    <property type="entry name" value="Ammonium/urea_transptr"/>
</dbReference>
<evidence type="ECO:0000256" key="6">
    <source>
        <dbReference type="ARBA" id="ARBA00023136"/>
    </source>
</evidence>
<dbReference type="GO" id="GO:0005886">
    <property type="term" value="C:plasma membrane"/>
    <property type="evidence" value="ECO:0007669"/>
    <property type="project" value="UniProtKB-SubCell"/>
</dbReference>
<gene>
    <name evidence="9" type="ORF">PBAT_03640</name>
</gene>
<keyword evidence="6 8" id="KW-0472">Membrane</keyword>
<feature type="transmembrane region" description="Helical" evidence="8">
    <location>
        <begin position="170"/>
        <end position="198"/>
    </location>
</feature>
<dbReference type="PIRSF" id="PIRSF016502">
    <property type="entry name" value="Urea_transporter"/>
    <property type="match status" value="1"/>
</dbReference>
<dbReference type="GO" id="GO:0015204">
    <property type="term" value="F:urea transmembrane transporter activity"/>
    <property type="evidence" value="ECO:0007669"/>
    <property type="project" value="InterPro"/>
</dbReference>
<evidence type="ECO:0000256" key="2">
    <source>
        <dbReference type="ARBA" id="ARBA00005914"/>
    </source>
</evidence>
<evidence type="ECO:0000313" key="10">
    <source>
        <dbReference type="Proteomes" id="UP000077355"/>
    </source>
</evidence>
<comment type="caution">
    <text evidence="9">The sequence shown here is derived from an EMBL/GenBank/DDBJ whole genome shotgun (WGS) entry which is preliminary data.</text>
</comment>
<evidence type="ECO:0000256" key="4">
    <source>
        <dbReference type="ARBA" id="ARBA00022692"/>
    </source>
</evidence>
<evidence type="ECO:0000256" key="8">
    <source>
        <dbReference type="SAM" id="Phobius"/>
    </source>
</evidence>
<accession>A0A168QN12</accession>
<dbReference type="Proteomes" id="UP000077355">
    <property type="component" value="Unassembled WGS sequence"/>
</dbReference>
<dbReference type="AlphaFoldDB" id="A0A168QN12"/>
<dbReference type="PANTHER" id="PTHR10464">
    <property type="entry name" value="UREA TRANSPORTER"/>
    <property type="match status" value="1"/>
</dbReference>
<keyword evidence="10" id="KW-1185">Reference proteome</keyword>
<sequence>MILIDNPITGLIILVAIMISDISLGIVALLSAMIGTWIGYIGGKDKAAVNQGIFGYNSVLAGIALFLFLGGELQWVIALVGAAVVTLITAAMMYVLSSTVVPVLTLPYIMLTWTTVLSSYHLKTFHLSPELVPQDLIHLNLDQGENVQWLNGLIDGIGQVYFQENMWSGVLILIGICWAGWRLALYAVIGTLIAWLTAYGLGAEITSLNLGLYGFNGVLTILAVSGIYSTGRRLELLRGMIAVILTVPVTAGVTTWLNPYGLTSLTLPFVLVTWLFITTEQILPELLANKSG</sequence>
<feature type="transmembrane region" description="Helical" evidence="8">
    <location>
        <begin position="236"/>
        <end position="254"/>
    </location>
</feature>
<proteinExistence type="inferred from homology"/>
<comment type="subcellular location">
    <subcellularLocation>
        <location evidence="1">Cell membrane</location>
        <topology evidence="1">Multi-pass membrane protein</topology>
    </subcellularLocation>
</comment>